<name>A0A8H4KI95_9HYPO</name>
<organism evidence="1 2">
    <name type="scientific">Fusarium austroafricanum</name>
    <dbReference type="NCBI Taxonomy" id="2364996"/>
    <lineage>
        <taxon>Eukaryota</taxon>
        <taxon>Fungi</taxon>
        <taxon>Dikarya</taxon>
        <taxon>Ascomycota</taxon>
        <taxon>Pezizomycotina</taxon>
        <taxon>Sordariomycetes</taxon>
        <taxon>Hypocreomycetidae</taxon>
        <taxon>Hypocreales</taxon>
        <taxon>Nectriaceae</taxon>
        <taxon>Fusarium</taxon>
        <taxon>Fusarium concolor species complex</taxon>
    </lineage>
</organism>
<dbReference type="EMBL" id="JAADJG010000276">
    <property type="protein sequence ID" value="KAF4449679.1"/>
    <property type="molecule type" value="Genomic_DNA"/>
</dbReference>
<gene>
    <name evidence="1" type="ORF">F53441_7079</name>
</gene>
<reference evidence="1" key="1">
    <citation type="submission" date="2020-01" db="EMBL/GenBank/DDBJ databases">
        <title>Identification and distribution of gene clusters putatively required for synthesis of sphingolipid metabolism inhibitors in phylogenetically diverse species of the filamentous fungus Fusarium.</title>
        <authorList>
            <person name="Kim H.-S."/>
            <person name="Busman M."/>
            <person name="Brown D.W."/>
            <person name="Divon H."/>
            <person name="Uhlig S."/>
            <person name="Proctor R.H."/>
        </authorList>
    </citation>
    <scope>NUCLEOTIDE SEQUENCE</scope>
    <source>
        <strain evidence="1">NRRL 53441</strain>
    </source>
</reference>
<dbReference type="OrthoDB" id="4757095at2759"/>
<comment type="caution">
    <text evidence="1">The sequence shown here is derived from an EMBL/GenBank/DDBJ whole genome shotgun (WGS) entry which is preliminary data.</text>
</comment>
<sequence>MADASPNPQLQSTFITRLPREVRDGIYLELWRLCGLRQHIIWHENKDDKPKSHFCHWKCTTPFDVEDKLQEEIDATRIELGVPLGVSFTSRTNALRLFSAWRNHWPCGERIAEVYGDEMDPGISTSTSRGPCWSQLSENSDSETAPKWSPYISMLLSCKLISSECLKSIYESTTFIFTDTFALNAFGGFCKQPFGYPAWPKVPVPPPSFRSYTRHIELSLSPVFSTSLQCVSPIFTPEHGERHSSRDFHGLCLGLVENLTTVDIWIAARSTTLLLNDEAENIDQQPYNITNSSVEQLREALLQIQASGDVTISTPLAQCTEPEDGYIVQLDGNPSIWIWRRGAGDRYHPSTNPIIDKKMLNSNVWSSEERKVKLAYNPQTIEHVHYAMDIDWSVTSPPESSQPRGRVARFVEKIRSKGKWFGKDR</sequence>
<keyword evidence="2" id="KW-1185">Reference proteome</keyword>
<evidence type="ECO:0000313" key="1">
    <source>
        <dbReference type="EMBL" id="KAF4449679.1"/>
    </source>
</evidence>
<proteinExistence type="predicted"/>
<dbReference type="Proteomes" id="UP000605986">
    <property type="component" value="Unassembled WGS sequence"/>
</dbReference>
<dbReference type="AlphaFoldDB" id="A0A8H4KI95"/>
<protein>
    <submittedName>
        <fullName evidence="1">Uncharacterized protein</fullName>
    </submittedName>
</protein>
<accession>A0A8H4KI95</accession>
<evidence type="ECO:0000313" key="2">
    <source>
        <dbReference type="Proteomes" id="UP000605986"/>
    </source>
</evidence>